<evidence type="ECO:0000313" key="3">
    <source>
        <dbReference type="Proteomes" id="UP000199331"/>
    </source>
</evidence>
<dbReference type="EMBL" id="FOWZ01000004">
    <property type="protein sequence ID" value="SFP35321.1"/>
    <property type="molecule type" value="Genomic_DNA"/>
</dbReference>
<organism evidence="2 3">
    <name type="scientific">Qipengyuania nanhaisediminis</name>
    <dbReference type="NCBI Taxonomy" id="604088"/>
    <lineage>
        <taxon>Bacteria</taxon>
        <taxon>Pseudomonadati</taxon>
        <taxon>Pseudomonadota</taxon>
        <taxon>Alphaproteobacteria</taxon>
        <taxon>Sphingomonadales</taxon>
        <taxon>Erythrobacteraceae</taxon>
        <taxon>Qipengyuania</taxon>
    </lineage>
</organism>
<dbReference type="RefSeq" id="WP_090482328.1">
    <property type="nucleotide sequence ID" value="NZ_FOWZ01000004.1"/>
</dbReference>
<dbReference type="AlphaFoldDB" id="A0A1I5PPB8"/>
<proteinExistence type="predicted"/>
<dbReference type="OrthoDB" id="7429013at2"/>
<evidence type="ECO:0000256" key="1">
    <source>
        <dbReference type="SAM" id="Phobius"/>
    </source>
</evidence>
<accession>A0A1I5PPB8</accession>
<keyword evidence="1" id="KW-0812">Transmembrane</keyword>
<keyword evidence="1" id="KW-0472">Membrane</keyword>
<evidence type="ECO:0008006" key="4">
    <source>
        <dbReference type="Google" id="ProtNLM"/>
    </source>
</evidence>
<dbReference type="Proteomes" id="UP000199331">
    <property type="component" value="Unassembled WGS sequence"/>
</dbReference>
<name>A0A1I5PPB8_9SPHN</name>
<protein>
    <recommendedName>
        <fullName evidence="4">Pyridoxal phosphate biosynthetic protein</fullName>
    </recommendedName>
</protein>
<feature type="transmembrane region" description="Helical" evidence="1">
    <location>
        <begin position="67"/>
        <end position="87"/>
    </location>
</feature>
<evidence type="ECO:0000313" key="2">
    <source>
        <dbReference type="EMBL" id="SFP35321.1"/>
    </source>
</evidence>
<gene>
    <name evidence="2" type="ORF">SAMN04488060_2524</name>
</gene>
<keyword evidence="3" id="KW-1185">Reference proteome</keyword>
<feature type="transmembrane region" description="Helical" evidence="1">
    <location>
        <begin position="37"/>
        <end position="55"/>
    </location>
</feature>
<dbReference type="STRING" id="604088.SAMN04488060_2524"/>
<feature type="transmembrane region" description="Helical" evidence="1">
    <location>
        <begin position="12"/>
        <end position="31"/>
    </location>
</feature>
<keyword evidence="1" id="KW-1133">Transmembrane helix</keyword>
<sequence length="90" mass="9753">MSKAALSGKEQLWALAGVIPFLLSIGLLAFAVSQQTALAFAIGWPIIQVIGYAGAFKRSKGEIDHPLVKSQVFIHWMMLIILTVMISRAA</sequence>
<reference evidence="3" key="1">
    <citation type="submission" date="2016-10" db="EMBL/GenBank/DDBJ databases">
        <authorList>
            <person name="Varghese N."/>
            <person name="Submissions S."/>
        </authorList>
    </citation>
    <scope>NUCLEOTIDE SEQUENCE [LARGE SCALE GENOMIC DNA]</scope>
    <source>
        <strain evidence="3">CGMCC 1.7715</strain>
    </source>
</reference>